<protein>
    <submittedName>
        <fullName evidence="2">Uncharacterized protein</fullName>
    </submittedName>
</protein>
<accession>A0A239C7F7</accession>
<dbReference type="EMBL" id="FZNY01000007">
    <property type="protein sequence ID" value="SNS16156.1"/>
    <property type="molecule type" value="Genomic_DNA"/>
</dbReference>
<feature type="signal peptide" evidence="1">
    <location>
        <begin position="1"/>
        <end position="17"/>
    </location>
</feature>
<dbReference type="RefSeq" id="WP_089373168.1">
    <property type="nucleotide sequence ID" value="NZ_BMEP01000004.1"/>
</dbReference>
<gene>
    <name evidence="2" type="ORF">SAMN06265376_107171</name>
</gene>
<proteinExistence type="predicted"/>
<organism evidence="2 3">
    <name type="scientific">Dokdonia pacifica</name>
    <dbReference type="NCBI Taxonomy" id="1627892"/>
    <lineage>
        <taxon>Bacteria</taxon>
        <taxon>Pseudomonadati</taxon>
        <taxon>Bacteroidota</taxon>
        <taxon>Flavobacteriia</taxon>
        <taxon>Flavobacteriales</taxon>
        <taxon>Flavobacteriaceae</taxon>
        <taxon>Dokdonia</taxon>
    </lineage>
</organism>
<dbReference type="Proteomes" id="UP000198379">
    <property type="component" value="Unassembled WGS sequence"/>
</dbReference>
<name>A0A239C7F7_9FLAO</name>
<dbReference type="OrthoDB" id="1430919at2"/>
<feature type="chain" id="PRO_5012986384" evidence="1">
    <location>
        <begin position="18"/>
        <end position="212"/>
    </location>
</feature>
<evidence type="ECO:0000256" key="1">
    <source>
        <dbReference type="SAM" id="SignalP"/>
    </source>
</evidence>
<keyword evidence="3" id="KW-1185">Reference proteome</keyword>
<dbReference type="AlphaFoldDB" id="A0A239C7F7"/>
<reference evidence="2 3" key="1">
    <citation type="submission" date="2017-06" db="EMBL/GenBank/DDBJ databases">
        <authorList>
            <person name="Kim H.J."/>
            <person name="Triplett B.A."/>
        </authorList>
    </citation>
    <scope>NUCLEOTIDE SEQUENCE [LARGE SCALE GENOMIC DNA]</scope>
    <source>
        <strain evidence="2 3">DSM 25597</strain>
    </source>
</reference>
<evidence type="ECO:0000313" key="3">
    <source>
        <dbReference type="Proteomes" id="UP000198379"/>
    </source>
</evidence>
<sequence>MKYITFVALLIAQVCFSQVGINTTDPGALLDINSETQGVLMPRVELVITTQALPVVNPKGDPLEDGTLVYNTTTVNDVRPGFYYWLTDRWVRLSSEPQFLQFTSITLPFPSSANNDVDFLLDGVNYTYNVFRIEHSGADLGGIIGGVHGRILYIYNGDPTNDLKLLAGGNSASNPENQFSLQGDVILKPGNAIIVFYDGIYLDRWTVARSDN</sequence>
<evidence type="ECO:0000313" key="2">
    <source>
        <dbReference type="EMBL" id="SNS16156.1"/>
    </source>
</evidence>
<keyword evidence="1" id="KW-0732">Signal</keyword>